<dbReference type="Pfam" id="PF13855">
    <property type="entry name" value="LRR_8"/>
    <property type="match status" value="4"/>
</dbReference>
<dbReference type="GO" id="GO:0005886">
    <property type="term" value="C:plasma membrane"/>
    <property type="evidence" value="ECO:0007669"/>
    <property type="project" value="TreeGrafter"/>
</dbReference>
<dbReference type="InterPro" id="IPR000157">
    <property type="entry name" value="TIR_dom"/>
</dbReference>
<evidence type="ECO:0000259" key="15">
    <source>
        <dbReference type="SMART" id="SM00255"/>
    </source>
</evidence>
<dbReference type="GO" id="GO:0002224">
    <property type="term" value="P:toll-like receptor signaling pathway"/>
    <property type="evidence" value="ECO:0007669"/>
    <property type="project" value="InterPro"/>
</dbReference>
<evidence type="ECO:0000256" key="7">
    <source>
        <dbReference type="ARBA" id="ARBA00022737"/>
    </source>
</evidence>
<keyword evidence="10 13" id="KW-0472">Membrane</keyword>
<evidence type="ECO:0000256" key="10">
    <source>
        <dbReference type="ARBA" id="ARBA00023136"/>
    </source>
</evidence>
<dbReference type="PANTHER" id="PTHR24365">
    <property type="entry name" value="TOLL-LIKE RECEPTOR"/>
    <property type="match status" value="1"/>
</dbReference>
<evidence type="ECO:0000256" key="14">
    <source>
        <dbReference type="SAM" id="SignalP"/>
    </source>
</evidence>
<keyword evidence="9 13" id="KW-1133">Transmembrane helix</keyword>
<evidence type="ECO:0000313" key="17">
    <source>
        <dbReference type="Proteomes" id="UP001154078"/>
    </source>
</evidence>
<keyword evidence="6 14" id="KW-0732">Signal</keyword>
<dbReference type="InterPro" id="IPR003591">
    <property type="entry name" value="Leu-rich_rpt_typical-subtyp"/>
</dbReference>
<feature type="chain" id="PRO_5040492223" description="TIR domain-containing protein" evidence="14">
    <location>
        <begin position="16"/>
        <end position="851"/>
    </location>
</feature>
<dbReference type="Pfam" id="PF01582">
    <property type="entry name" value="TIR"/>
    <property type="match status" value="1"/>
</dbReference>
<dbReference type="PIRSF" id="PIRSF037595">
    <property type="entry name" value="Toll-like_receptor"/>
    <property type="match status" value="1"/>
</dbReference>
<dbReference type="SMART" id="SM00255">
    <property type="entry name" value="TIR"/>
    <property type="match status" value="1"/>
</dbReference>
<dbReference type="InterPro" id="IPR001611">
    <property type="entry name" value="Leu-rich_rpt"/>
</dbReference>
<sequence length="851" mass="97902">MVVIFLAILIIKTHSLLICDENDFCPPQPIASDSNNIAVFDDSYSDFIQRDNVSGCYCRLYQTAMTCFGRSNCKKVPKVFVSPKKILVFHTSALSEVKYGDFEIFKNVSEVYIEFNNLLVNLEDKVFEPIENLTYLSISHNVNLRSLNKGVFYGCKNLQKLLLIGNGFNNIHDAALALQTNLIPNLKILSFKNNNFEIIQEDSFASLYNSTLTVLNMVLCRIDFIHPRAFLPLKNLESLKLGFNSFNESTITDVLNTSIQNNIPLKNLNFYSAGFVKTLPRGLMEVLANSQVNYLNLSKNRFEVINKNSFPVMPSLKVLDLAEVLALSVTKDAFVNFPNLRTLILSFNKFSEPPKSVLLENITYLDLQQNSGSVFFSSAFTVSGSRFKNMKKLIYLNLGYNKLDALYEETFLGLENLKFLGLKNGTIRSMSNYTFATLKKLEFLNLENNYFVKNNPVGIENDIFTGLDNLRVLLLGGNYISFIAQDSNPFKGLKSLIHLDLNKNEIIYLTFADFGSLIHLKQLDLSYNSLTSWTSRIFKNNTELVKVNLFANKIPFITKPMLEDFQNLDEVVMNENPIMCECNLYTELEEWFENNNESLFFNVFGENQPRCSISGNVTVMDFIDNVKNGLIDCNSNDLTRRLYLILPLVFILLIFLGVGLGLFYYRHHVRYWLFLTRLYLSRKGKISPKPTKENPETFKYDAFVSYSSEDTAFITLLVKMLEKNPPHLNLCIYERDFEIGTFISENVLENVSQSRKTLLIISENYAKSQWCRWETQIAHHHKIFFQNEKDDSLVLIKYGHVSNTSLTSTLKYLLKTRIYLQWDEDLKKQKDFWEKLGMALKPNIIVDNTQV</sequence>
<comment type="similarity">
    <text evidence="2">Belongs to the Toll-like receptor family.</text>
</comment>
<dbReference type="AlphaFoldDB" id="A0A9P0FPE7"/>
<dbReference type="InterPro" id="IPR035897">
    <property type="entry name" value="Toll_tir_struct_dom_sf"/>
</dbReference>
<keyword evidence="12" id="KW-0325">Glycoprotein</keyword>
<evidence type="ECO:0000313" key="16">
    <source>
        <dbReference type="EMBL" id="CAH0563814.1"/>
    </source>
</evidence>
<dbReference type="Gene3D" id="3.40.50.10140">
    <property type="entry name" value="Toll/interleukin-1 receptor homology (TIR) domain"/>
    <property type="match status" value="1"/>
</dbReference>
<evidence type="ECO:0000256" key="12">
    <source>
        <dbReference type="ARBA" id="ARBA00023180"/>
    </source>
</evidence>
<organism evidence="16 17">
    <name type="scientific">Brassicogethes aeneus</name>
    <name type="common">Rape pollen beetle</name>
    <name type="synonym">Meligethes aeneus</name>
    <dbReference type="NCBI Taxonomy" id="1431903"/>
    <lineage>
        <taxon>Eukaryota</taxon>
        <taxon>Metazoa</taxon>
        <taxon>Ecdysozoa</taxon>
        <taxon>Arthropoda</taxon>
        <taxon>Hexapoda</taxon>
        <taxon>Insecta</taxon>
        <taxon>Pterygota</taxon>
        <taxon>Neoptera</taxon>
        <taxon>Endopterygota</taxon>
        <taxon>Coleoptera</taxon>
        <taxon>Polyphaga</taxon>
        <taxon>Cucujiformia</taxon>
        <taxon>Nitidulidae</taxon>
        <taxon>Meligethinae</taxon>
        <taxon>Brassicogethes</taxon>
    </lineage>
</organism>
<keyword evidence="17" id="KW-1185">Reference proteome</keyword>
<dbReference type="SUPFAM" id="SSF52047">
    <property type="entry name" value="RNI-like"/>
    <property type="match status" value="1"/>
</dbReference>
<keyword evidence="8" id="KW-0391">Immunity</keyword>
<evidence type="ECO:0000256" key="5">
    <source>
        <dbReference type="ARBA" id="ARBA00022692"/>
    </source>
</evidence>
<evidence type="ECO:0000256" key="2">
    <source>
        <dbReference type="ARBA" id="ARBA00009634"/>
    </source>
</evidence>
<evidence type="ECO:0000256" key="6">
    <source>
        <dbReference type="ARBA" id="ARBA00022729"/>
    </source>
</evidence>
<dbReference type="GO" id="GO:0004888">
    <property type="term" value="F:transmembrane signaling receptor activity"/>
    <property type="evidence" value="ECO:0007669"/>
    <property type="project" value="InterPro"/>
</dbReference>
<keyword evidence="3" id="KW-0399">Innate immunity</keyword>
<evidence type="ECO:0000256" key="13">
    <source>
        <dbReference type="SAM" id="Phobius"/>
    </source>
</evidence>
<dbReference type="SUPFAM" id="SSF52058">
    <property type="entry name" value="L domain-like"/>
    <property type="match status" value="1"/>
</dbReference>
<evidence type="ECO:0000256" key="4">
    <source>
        <dbReference type="ARBA" id="ARBA00022614"/>
    </source>
</evidence>
<dbReference type="EMBL" id="OV121140">
    <property type="protein sequence ID" value="CAH0563814.1"/>
    <property type="molecule type" value="Genomic_DNA"/>
</dbReference>
<feature type="signal peptide" evidence="14">
    <location>
        <begin position="1"/>
        <end position="15"/>
    </location>
</feature>
<dbReference type="Proteomes" id="UP001154078">
    <property type="component" value="Chromosome 9"/>
</dbReference>
<evidence type="ECO:0000256" key="1">
    <source>
        <dbReference type="ARBA" id="ARBA00004479"/>
    </source>
</evidence>
<name>A0A9P0FPE7_BRAAE</name>
<dbReference type="PANTHER" id="PTHR24365:SF530">
    <property type="entry name" value="MSTPROX-RELATED"/>
    <property type="match status" value="1"/>
</dbReference>
<dbReference type="SMART" id="SM00369">
    <property type="entry name" value="LRR_TYP"/>
    <property type="match status" value="11"/>
</dbReference>
<feature type="domain" description="TIR" evidence="15">
    <location>
        <begin position="699"/>
        <end position="843"/>
    </location>
</feature>
<keyword evidence="5 13" id="KW-0812">Transmembrane</keyword>
<dbReference type="OrthoDB" id="6160824at2759"/>
<feature type="transmembrane region" description="Helical" evidence="13">
    <location>
        <begin position="642"/>
        <end position="665"/>
    </location>
</feature>
<dbReference type="SUPFAM" id="SSF52200">
    <property type="entry name" value="Toll/Interleukin receptor TIR domain"/>
    <property type="match status" value="1"/>
</dbReference>
<evidence type="ECO:0000256" key="8">
    <source>
        <dbReference type="ARBA" id="ARBA00022859"/>
    </source>
</evidence>
<dbReference type="GO" id="GO:0045087">
    <property type="term" value="P:innate immune response"/>
    <property type="evidence" value="ECO:0007669"/>
    <property type="project" value="UniProtKB-KW"/>
</dbReference>
<keyword evidence="11" id="KW-0675">Receptor</keyword>
<keyword evidence="4" id="KW-0433">Leucine-rich repeat</keyword>
<accession>A0A9P0FPE7</accession>
<protein>
    <recommendedName>
        <fullName evidence="15">TIR domain-containing protein</fullName>
    </recommendedName>
</protein>
<evidence type="ECO:0000256" key="9">
    <source>
        <dbReference type="ARBA" id="ARBA00022989"/>
    </source>
</evidence>
<comment type="subcellular location">
    <subcellularLocation>
        <location evidence="1">Membrane</location>
        <topology evidence="1">Single-pass type I membrane protein</topology>
    </subcellularLocation>
</comment>
<reference evidence="16" key="1">
    <citation type="submission" date="2021-12" db="EMBL/GenBank/DDBJ databases">
        <authorList>
            <person name="King R."/>
        </authorList>
    </citation>
    <scope>NUCLEOTIDE SEQUENCE</scope>
</reference>
<dbReference type="Gene3D" id="3.80.10.10">
    <property type="entry name" value="Ribonuclease Inhibitor"/>
    <property type="match status" value="5"/>
</dbReference>
<keyword evidence="7" id="KW-0677">Repeat</keyword>
<dbReference type="InterPro" id="IPR017241">
    <property type="entry name" value="Toll-like_receptor"/>
</dbReference>
<dbReference type="InterPro" id="IPR032675">
    <property type="entry name" value="LRR_dom_sf"/>
</dbReference>
<gene>
    <name evidence="16" type="ORF">MELIAE_LOCUS12535</name>
</gene>
<evidence type="ECO:0000256" key="11">
    <source>
        <dbReference type="ARBA" id="ARBA00023170"/>
    </source>
</evidence>
<proteinExistence type="inferred from homology"/>
<evidence type="ECO:0000256" key="3">
    <source>
        <dbReference type="ARBA" id="ARBA00022588"/>
    </source>
</evidence>
<dbReference type="FunFam" id="3.40.50.10140:FF:000001">
    <property type="entry name" value="Toll-like receptor 2"/>
    <property type="match status" value="1"/>
</dbReference>